<dbReference type="GO" id="GO:0006508">
    <property type="term" value="P:proteolysis"/>
    <property type="evidence" value="ECO:0007669"/>
    <property type="project" value="UniProtKB-KW"/>
</dbReference>
<evidence type="ECO:0000313" key="3">
    <source>
        <dbReference type="Proteomes" id="UP001596174"/>
    </source>
</evidence>
<keyword evidence="2" id="KW-0645">Protease</keyword>
<name>A0ABW1FVZ5_9ACTN</name>
<dbReference type="InterPro" id="IPR008269">
    <property type="entry name" value="Lon_proteolytic"/>
</dbReference>
<comment type="caution">
    <text evidence="2">The sequence shown here is derived from an EMBL/GenBank/DDBJ whole genome shotgun (WGS) entry which is preliminary data.</text>
</comment>
<organism evidence="2 3">
    <name type="scientific">Streptacidiphilus monticola</name>
    <dbReference type="NCBI Taxonomy" id="2161674"/>
    <lineage>
        <taxon>Bacteria</taxon>
        <taxon>Bacillati</taxon>
        <taxon>Actinomycetota</taxon>
        <taxon>Actinomycetes</taxon>
        <taxon>Kitasatosporales</taxon>
        <taxon>Streptomycetaceae</taxon>
        <taxon>Streptacidiphilus</taxon>
    </lineage>
</organism>
<gene>
    <name evidence="2" type="ORF">ACFP3V_05380</name>
</gene>
<dbReference type="Pfam" id="PF05362">
    <property type="entry name" value="Lon_C"/>
    <property type="match status" value="1"/>
</dbReference>
<dbReference type="SUPFAM" id="SSF54211">
    <property type="entry name" value="Ribosomal protein S5 domain 2-like"/>
    <property type="match status" value="1"/>
</dbReference>
<evidence type="ECO:0000313" key="2">
    <source>
        <dbReference type="EMBL" id="MFC5906650.1"/>
    </source>
</evidence>
<proteinExistence type="predicted"/>
<protein>
    <submittedName>
        <fullName evidence="2">S16 family serine protease</fullName>
        <ecNumber evidence="2">3.4.21.-</ecNumber>
    </submittedName>
</protein>
<evidence type="ECO:0000259" key="1">
    <source>
        <dbReference type="Pfam" id="PF05362"/>
    </source>
</evidence>
<keyword evidence="3" id="KW-1185">Reference proteome</keyword>
<keyword evidence="2" id="KW-0378">Hydrolase</keyword>
<dbReference type="Gene3D" id="3.30.230.10">
    <property type="match status" value="1"/>
</dbReference>
<sequence>MRLVICAALVAALLLVAFLARLPFAIEQPGITADTLGSHNGQRVITVTGHSTRPTVGNLRMTTIEVTGPDDLPNVSQVFHAWWDPARAVVPHEQVYPSGQSVEQVNQINQQAMTESQNSAVAAALGYLHLNPAQVKVTLRLADVGGPSAGLMFTLGIVDQLDGNGTGKAGAAGDLTNGQNVAGTGEIDDSGNVGAVGGVALKTRAAARDGATVFLVPRSECSDAKVDTPKGLLLVPVETLNQAVGALKALQNHDAANVPHC</sequence>
<reference evidence="3" key="1">
    <citation type="journal article" date="2019" name="Int. J. Syst. Evol. Microbiol.">
        <title>The Global Catalogue of Microorganisms (GCM) 10K type strain sequencing project: providing services to taxonomists for standard genome sequencing and annotation.</title>
        <authorList>
            <consortium name="The Broad Institute Genomics Platform"/>
            <consortium name="The Broad Institute Genome Sequencing Center for Infectious Disease"/>
            <person name="Wu L."/>
            <person name="Ma J."/>
        </authorList>
    </citation>
    <scope>NUCLEOTIDE SEQUENCE [LARGE SCALE GENOMIC DNA]</scope>
    <source>
        <strain evidence="3">JCM 4816</strain>
    </source>
</reference>
<dbReference type="EMBL" id="JBHSQJ010000015">
    <property type="protein sequence ID" value="MFC5906650.1"/>
    <property type="molecule type" value="Genomic_DNA"/>
</dbReference>
<accession>A0ABW1FVZ5</accession>
<dbReference type="InterPro" id="IPR020568">
    <property type="entry name" value="Ribosomal_Su5_D2-typ_SF"/>
</dbReference>
<dbReference type="EC" id="3.4.21.-" evidence="2"/>
<dbReference type="GO" id="GO:0008233">
    <property type="term" value="F:peptidase activity"/>
    <property type="evidence" value="ECO:0007669"/>
    <property type="project" value="UniProtKB-KW"/>
</dbReference>
<dbReference type="Proteomes" id="UP001596174">
    <property type="component" value="Unassembled WGS sequence"/>
</dbReference>
<dbReference type="InterPro" id="IPR014721">
    <property type="entry name" value="Ribsml_uS5_D2-typ_fold_subgr"/>
</dbReference>
<feature type="domain" description="Lon proteolytic" evidence="1">
    <location>
        <begin position="146"/>
        <end position="225"/>
    </location>
</feature>